<evidence type="ECO:0000313" key="2">
    <source>
        <dbReference type="EMBL" id="CAH2325165.1"/>
    </source>
</evidence>
<evidence type="ECO:0000313" key="3">
    <source>
        <dbReference type="Proteomes" id="UP001295444"/>
    </source>
</evidence>
<feature type="region of interest" description="Disordered" evidence="1">
    <location>
        <begin position="1"/>
        <end position="67"/>
    </location>
</feature>
<protein>
    <submittedName>
        <fullName evidence="2">Uncharacterized protein</fullName>
    </submittedName>
</protein>
<keyword evidence="3" id="KW-1185">Reference proteome</keyword>
<proteinExistence type="predicted"/>
<feature type="compositionally biased region" description="Polar residues" evidence="1">
    <location>
        <begin position="32"/>
        <end position="67"/>
    </location>
</feature>
<name>A0AAD1TED3_PELCU</name>
<dbReference type="Proteomes" id="UP001295444">
    <property type="component" value="Chromosome 12"/>
</dbReference>
<dbReference type="EMBL" id="OW240923">
    <property type="protein sequence ID" value="CAH2325165.1"/>
    <property type="molecule type" value="Genomic_DNA"/>
</dbReference>
<gene>
    <name evidence="2" type="ORF">PECUL_23A014162</name>
</gene>
<evidence type="ECO:0000256" key="1">
    <source>
        <dbReference type="SAM" id="MobiDB-lite"/>
    </source>
</evidence>
<reference evidence="2" key="1">
    <citation type="submission" date="2022-03" db="EMBL/GenBank/DDBJ databases">
        <authorList>
            <person name="Alioto T."/>
            <person name="Alioto T."/>
            <person name="Gomez Garrido J."/>
        </authorList>
    </citation>
    <scope>NUCLEOTIDE SEQUENCE</scope>
</reference>
<accession>A0AAD1TED3</accession>
<dbReference type="AlphaFoldDB" id="A0AAD1TED3"/>
<sequence>MGGSTWPPLLRPEEPIRTTNDATHPREIRAQTLGNNRRQSTNHLRMANSTGFRCTDKTLNTSSTHGH</sequence>
<organism evidence="2 3">
    <name type="scientific">Pelobates cultripes</name>
    <name type="common">Western spadefoot toad</name>
    <dbReference type="NCBI Taxonomy" id="61616"/>
    <lineage>
        <taxon>Eukaryota</taxon>
        <taxon>Metazoa</taxon>
        <taxon>Chordata</taxon>
        <taxon>Craniata</taxon>
        <taxon>Vertebrata</taxon>
        <taxon>Euteleostomi</taxon>
        <taxon>Amphibia</taxon>
        <taxon>Batrachia</taxon>
        <taxon>Anura</taxon>
        <taxon>Pelobatoidea</taxon>
        <taxon>Pelobatidae</taxon>
        <taxon>Pelobates</taxon>
    </lineage>
</organism>